<dbReference type="EMBL" id="JABUPU010000002">
    <property type="protein sequence ID" value="NYP83913.1"/>
    <property type="molecule type" value="Genomic_DNA"/>
</dbReference>
<comment type="caution">
    <text evidence="1">The sequence shown here is derived from an EMBL/GenBank/DDBJ whole genome shotgun (WGS) entry which is preliminary data.</text>
</comment>
<organism evidence="1 2">
    <name type="scientific">Escherichia coli</name>
    <dbReference type="NCBI Taxonomy" id="562"/>
    <lineage>
        <taxon>Bacteria</taxon>
        <taxon>Pseudomonadati</taxon>
        <taxon>Pseudomonadota</taxon>
        <taxon>Gammaproteobacteria</taxon>
        <taxon>Enterobacterales</taxon>
        <taxon>Enterobacteriaceae</taxon>
        <taxon>Escherichia</taxon>
    </lineage>
</organism>
<dbReference type="RefSeq" id="WP_032172948.1">
    <property type="nucleotide sequence ID" value="NZ_AP027748.1"/>
</dbReference>
<evidence type="ECO:0000313" key="1">
    <source>
        <dbReference type="EMBL" id="NYP83913.1"/>
    </source>
</evidence>
<accession>A0A1E5MAZ9</accession>
<dbReference type="AlphaFoldDB" id="A0A1E5MAZ9"/>
<sequence length="83" mass="9444">MIKLEINWKSIIADVDEYGMKDSLLKCAMWFVGMIRRASVASGIVHRTTDAAKTPYPPYGMSVFCRHDKTLQRRIRHCVQSGG</sequence>
<name>A0A1E5MAZ9_ECOLX</name>
<dbReference type="Proteomes" id="UP000517067">
    <property type="component" value="Unassembled WGS sequence"/>
</dbReference>
<proteinExistence type="predicted"/>
<reference evidence="1 2" key="1">
    <citation type="journal article" date="2020" name="J. Appl. Microbiol.">
        <title>Genetic characterization of Shigatoxigenic and enteropathogenic Escherichia coli O80:H2 from diarrheic and septicemic calves and relatedness to human Shigatoxigenic E. coli O80:H2.</title>
        <authorList>
            <person name="Habets A."/>
            <person name="Crombe F."/>
            <person name="Nakamura K."/>
            <person name="Guerin V."/>
            <person name="De Rauw K."/>
            <person name="Pierard D."/>
            <person name="Saulmont M."/>
            <person name="Hayashi T."/>
            <person name="Mainil J.G."/>
            <person name="Thiry D."/>
        </authorList>
    </citation>
    <scope>NUCLEOTIDE SEQUENCE [LARGE SCALE GENOMIC DNA]</scope>
    <source>
        <strain evidence="1 2">EH3307</strain>
    </source>
</reference>
<gene>
    <name evidence="1" type="ORF">G4A47_01475</name>
</gene>
<protein>
    <submittedName>
        <fullName evidence="1">Uncharacterized protein</fullName>
    </submittedName>
</protein>
<evidence type="ECO:0000313" key="2">
    <source>
        <dbReference type="Proteomes" id="UP000517067"/>
    </source>
</evidence>